<dbReference type="GO" id="GO:0016798">
    <property type="term" value="F:hydrolase activity, acting on glycosyl bonds"/>
    <property type="evidence" value="ECO:0007669"/>
    <property type="project" value="UniProtKB-KW"/>
</dbReference>
<dbReference type="CDD" id="cd00063">
    <property type="entry name" value="FN3"/>
    <property type="match status" value="1"/>
</dbReference>
<keyword evidence="2" id="KW-0732">Signal</keyword>
<evidence type="ECO:0000256" key="2">
    <source>
        <dbReference type="SAM" id="SignalP"/>
    </source>
</evidence>
<dbReference type="RefSeq" id="WP_016308981.1">
    <property type="nucleotide sequence ID" value="NZ_KE159646.1"/>
</dbReference>
<gene>
    <name evidence="3" type="ORF">C811_00756</name>
</gene>
<comment type="caution">
    <text evidence="3">The sequence shown here is derived from an EMBL/GenBank/DDBJ whole genome shotgun (WGS) entry which is preliminary data.</text>
</comment>
<organism evidence="3 4">
    <name type="scientific">Adlercreutzia caecimuris B7</name>
    <dbReference type="NCBI Taxonomy" id="1235794"/>
    <lineage>
        <taxon>Bacteria</taxon>
        <taxon>Bacillati</taxon>
        <taxon>Actinomycetota</taxon>
        <taxon>Coriobacteriia</taxon>
        <taxon>Eggerthellales</taxon>
        <taxon>Eggerthellaceae</taxon>
        <taxon>Adlercreutzia</taxon>
    </lineage>
</organism>
<name>R9L6J9_9ACTN</name>
<evidence type="ECO:0000256" key="1">
    <source>
        <dbReference type="ARBA" id="ARBA00023295"/>
    </source>
</evidence>
<dbReference type="InterPro" id="IPR003961">
    <property type="entry name" value="FN3_dom"/>
</dbReference>
<evidence type="ECO:0000313" key="4">
    <source>
        <dbReference type="Proteomes" id="UP000014204"/>
    </source>
</evidence>
<dbReference type="GO" id="GO:0005975">
    <property type="term" value="P:carbohydrate metabolic process"/>
    <property type="evidence" value="ECO:0007669"/>
    <property type="project" value="UniProtKB-ARBA"/>
</dbReference>
<dbReference type="GeneID" id="82190337"/>
<evidence type="ECO:0000313" key="3">
    <source>
        <dbReference type="EMBL" id="EOS51357.1"/>
    </source>
</evidence>
<dbReference type="InterPro" id="IPR013783">
    <property type="entry name" value="Ig-like_fold"/>
</dbReference>
<sequence length="395" mass="43414">MEHASTKTLRPRAARTALAIVTVCALAFACVLAAKAPAHAEETLEDGATVCSVTFGKTGVVKKVKRGELLEGSIPQPSALTKTFDGNPIPATFVGWVESSSLDDIYEVGSSAYQDLFDFEEPVYGDTKLCALYLRPHLAVRATFTVVYPDGHISSADTVVDKGEPLSKSYWFSCPEIKNNKRLVFNGWVDAKTKKKVSGTTRPMKKVDIVTYLGSKYVSEAAITVPGKTYTGKAVKPKPKVKMGKKTLRLGRDYAVKYSNNVKTGAGKITIIGKGKYKGKTTVKFGVLPKATSITKVKPLKKGFKVSWKKAKQANGYVVWMKYAGEKYWRYVASTKGSNKTSCTVKNLRPGKKCYVKVAPVKWVKEKIPSGDVIDMFYGENELNWSKTKTVKTRK</sequence>
<dbReference type="EMBL" id="ASSY01000007">
    <property type="protein sequence ID" value="EOS51357.1"/>
    <property type="molecule type" value="Genomic_DNA"/>
</dbReference>
<dbReference type="SUPFAM" id="SSF49265">
    <property type="entry name" value="Fibronectin type III"/>
    <property type="match status" value="1"/>
</dbReference>
<dbReference type="Proteomes" id="UP000014204">
    <property type="component" value="Unassembled WGS sequence"/>
</dbReference>
<dbReference type="PATRIC" id="fig|1235794.3.peg.738"/>
<protein>
    <recommendedName>
        <fullName evidence="5">Fibronectin type-III domain-containing protein</fullName>
    </recommendedName>
</protein>
<feature type="signal peptide" evidence="2">
    <location>
        <begin position="1"/>
        <end position="40"/>
    </location>
</feature>
<feature type="chain" id="PRO_5004476477" description="Fibronectin type-III domain-containing protein" evidence="2">
    <location>
        <begin position="41"/>
        <end position="395"/>
    </location>
</feature>
<keyword evidence="1" id="KW-0378">Hydrolase</keyword>
<dbReference type="AlphaFoldDB" id="R9L6J9"/>
<dbReference type="eggNOG" id="COG3210">
    <property type="taxonomic scope" value="Bacteria"/>
</dbReference>
<dbReference type="Gene3D" id="2.60.40.10">
    <property type="entry name" value="Immunoglobulins"/>
    <property type="match status" value="1"/>
</dbReference>
<keyword evidence="4" id="KW-1185">Reference proteome</keyword>
<reference evidence="3 4" key="1">
    <citation type="submission" date="2013-04" db="EMBL/GenBank/DDBJ databases">
        <title>The Genome Sequence of Enterorhabdus caecimuris B7.</title>
        <authorList>
            <consortium name="The Broad Institute Genomics Platform"/>
            <consortium name="The Broad Institute Genome Sequencing Center for Infectious Disease"/>
            <person name="Earl A."/>
            <person name="Xavier R."/>
            <person name="Elson C."/>
            <person name="Duck W."/>
            <person name="Walker B."/>
            <person name="Young S."/>
            <person name="Zeng Q."/>
            <person name="Gargeya S."/>
            <person name="Fitzgerald M."/>
            <person name="Haas B."/>
            <person name="Abouelleil A."/>
            <person name="Allen A.W."/>
            <person name="Alvarado L."/>
            <person name="Arachchi H.M."/>
            <person name="Berlin A.M."/>
            <person name="Chapman S.B."/>
            <person name="Gainer-Dewar J."/>
            <person name="Goldberg J."/>
            <person name="Griggs A."/>
            <person name="Gujja S."/>
            <person name="Hansen M."/>
            <person name="Howarth C."/>
            <person name="Imamovic A."/>
            <person name="Ireland A."/>
            <person name="Larimer J."/>
            <person name="McCowan C."/>
            <person name="Murphy C."/>
            <person name="Pearson M."/>
            <person name="Poon T.W."/>
            <person name="Priest M."/>
            <person name="Roberts A."/>
            <person name="Saif S."/>
            <person name="Shea T."/>
            <person name="Sisk P."/>
            <person name="Sykes S."/>
            <person name="Wortman J."/>
            <person name="Nusbaum C."/>
            <person name="Birren B."/>
        </authorList>
    </citation>
    <scope>NUCLEOTIDE SEQUENCE [LARGE SCALE GENOMIC DNA]</scope>
    <source>
        <strain evidence="3 4">B7</strain>
    </source>
</reference>
<accession>R9L6J9</accession>
<dbReference type="InterPro" id="IPR036116">
    <property type="entry name" value="FN3_sf"/>
</dbReference>
<evidence type="ECO:0008006" key="5">
    <source>
        <dbReference type="Google" id="ProtNLM"/>
    </source>
</evidence>
<dbReference type="STRING" id="1235794.C811_00756"/>
<dbReference type="HOGENOM" id="CLU_697821_0_0_11"/>
<dbReference type="PROSITE" id="PS51257">
    <property type="entry name" value="PROKAR_LIPOPROTEIN"/>
    <property type="match status" value="1"/>
</dbReference>
<proteinExistence type="predicted"/>
<keyword evidence="1" id="KW-0326">Glycosidase</keyword>